<dbReference type="GO" id="GO:0016783">
    <property type="term" value="F:sulfurtransferase activity"/>
    <property type="evidence" value="ECO:0007669"/>
    <property type="project" value="InterPro"/>
</dbReference>
<proteinExistence type="predicted"/>
<comment type="caution">
    <text evidence="3">The sequence shown here is derived from an EMBL/GenBank/DDBJ whole genome shotgun (WGS) entry which is preliminary data.</text>
</comment>
<dbReference type="GO" id="GO:0004066">
    <property type="term" value="F:asparagine synthase (glutamine-hydrolyzing) activity"/>
    <property type="evidence" value="ECO:0007669"/>
    <property type="project" value="InterPro"/>
</dbReference>
<dbReference type="Pfam" id="PF00733">
    <property type="entry name" value="Asn_synthase"/>
    <property type="match status" value="1"/>
</dbReference>
<dbReference type="AlphaFoldDB" id="A0A9D2FQZ3"/>
<keyword evidence="3" id="KW-0808">Transferase</keyword>
<dbReference type="Gene3D" id="3.40.50.620">
    <property type="entry name" value="HUPs"/>
    <property type="match status" value="1"/>
</dbReference>
<dbReference type="Proteomes" id="UP000824056">
    <property type="component" value="Unassembled WGS sequence"/>
</dbReference>
<evidence type="ECO:0000256" key="1">
    <source>
        <dbReference type="PIRSR" id="PIRSR006661-1"/>
    </source>
</evidence>
<sequence>MRTYEDKKQELYRRMREYRKDNLCIAFSGGVDSSVLLGAAKAAVKECSGEEKSRMGHIYAVTFHTMLHPSCDMDNARKVAEEAGVCHEIIYVNELEQEEIRFNPVNRCYLCKKALFEKLKDFAVQVKAPVILEGTNEDDLHVYRPGRKALEEMGIISPLALCGFTKAEVRRLAGEMGISAAHRPSAPCLATRLPYGAEIKPEILEDIAAGEEYLKEIGFEVVRLRLHGEIARIEVPCERLGEFLEKREKITRQLKKLGFSYITLDMEGFRSGSMDEYLTSADPEVKNIV</sequence>
<dbReference type="EMBL" id="DXBG01000076">
    <property type="protein sequence ID" value="HIZ64900.1"/>
    <property type="molecule type" value="Genomic_DNA"/>
</dbReference>
<gene>
    <name evidence="3" type="primary">larE</name>
    <name evidence="3" type="ORF">H9809_03210</name>
</gene>
<evidence type="ECO:0000313" key="3">
    <source>
        <dbReference type="EMBL" id="HIZ64900.1"/>
    </source>
</evidence>
<dbReference type="PANTHER" id="PTHR43169">
    <property type="entry name" value="EXSB FAMILY PROTEIN"/>
    <property type="match status" value="1"/>
</dbReference>
<protein>
    <submittedName>
        <fullName evidence="3">ATP-dependent sacrificial sulfur transferase LarE</fullName>
    </submittedName>
</protein>
<dbReference type="InterPro" id="IPR005232">
    <property type="entry name" value="LarE"/>
</dbReference>
<dbReference type="InterPro" id="IPR052188">
    <property type="entry name" value="Ni-pincer_cofactor_biosynth"/>
</dbReference>
<dbReference type="CDD" id="cd01990">
    <property type="entry name" value="LarE-like"/>
    <property type="match status" value="1"/>
</dbReference>
<dbReference type="PIRSF" id="PIRSF006661">
    <property type="entry name" value="PP-lp_UCP006661"/>
    <property type="match status" value="1"/>
</dbReference>
<name>A0A9D2FQZ3_9FIRM</name>
<reference evidence="3" key="2">
    <citation type="submission" date="2021-04" db="EMBL/GenBank/DDBJ databases">
        <authorList>
            <person name="Gilroy R."/>
        </authorList>
    </citation>
    <scope>NUCLEOTIDE SEQUENCE</scope>
    <source>
        <strain evidence="3">1068</strain>
    </source>
</reference>
<dbReference type="InterPro" id="IPR001962">
    <property type="entry name" value="Asn_synthase"/>
</dbReference>
<feature type="domain" description="Asparagine synthetase" evidence="2">
    <location>
        <begin position="22"/>
        <end position="96"/>
    </location>
</feature>
<dbReference type="SUPFAM" id="SSF52402">
    <property type="entry name" value="Adenine nucleotide alpha hydrolases-like"/>
    <property type="match status" value="1"/>
</dbReference>
<dbReference type="InterPro" id="IPR014729">
    <property type="entry name" value="Rossmann-like_a/b/a_fold"/>
</dbReference>
<dbReference type="NCBIfam" id="TIGR00268">
    <property type="entry name" value="ATP-dependent sacrificial sulfur transferase LarE"/>
    <property type="match status" value="1"/>
</dbReference>
<organism evidence="3 4">
    <name type="scientific">Candidatus Blautia pullicola</name>
    <dbReference type="NCBI Taxonomy" id="2838498"/>
    <lineage>
        <taxon>Bacteria</taxon>
        <taxon>Bacillati</taxon>
        <taxon>Bacillota</taxon>
        <taxon>Clostridia</taxon>
        <taxon>Lachnospirales</taxon>
        <taxon>Lachnospiraceae</taxon>
        <taxon>Blautia</taxon>
    </lineage>
</organism>
<accession>A0A9D2FQZ3</accession>
<dbReference type="PANTHER" id="PTHR43169:SF2">
    <property type="entry name" value="NAD_GMP SYNTHASE DOMAIN-CONTAINING PROTEIN"/>
    <property type="match status" value="1"/>
</dbReference>
<evidence type="ECO:0000259" key="2">
    <source>
        <dbReference type="Pfam" id="PF00733"/>
    </source>
</evidence>
<dbReference type="GO" id="GO:0006529">
    <property type="term" value="P:asparagine biosynthetic process"/>
    <property type="evidence" value="ECO:0007669"/>
    <property type="project" value="InterPro"/>
</dbReference>
<feature type="active site" description="Nucleophile and sulfur donor" evidence="1">
    <location>
        <position position="188"/>
    </location>
</feature>
<evidence type="ECO:0000313" key="4">
    <source>
        <dbReference type="Proteomes" id="UP000824056"/>
    </source>
</evidence>
<reference evidence="3" key="1">
    <citation type="journal article" date="2021" name="PeerJ">
        <title>Extensive microbial diversity within the chicken gut microbiome revealed by metagenomics and culture.</title>
        <authorList>
            <person name="Gilroy R."/>
            <person name="Ravi A."/>
            <person name="Getino M."/>
            <person name="Pursley I."/>
            <person name="Horton D.L."/>
            <person name="Alikhan N.F."/>
            <person name="Baker D."/>
            <person name="Gharbi K."/>
            <person name="Hall N."/>
            <person name="Watson M."/>
            <person name="Adriaenssens E.M."/>
            <person name="Foster-Nyarko E."/>
            <person name="Jarju S."/>
            <person name="Secka A."/>
            <person name="Antonio M."/>
            <person name="Oren A."/>
            <person name="Chaudhuri R.R."/>
            <person name="La Ragione R."/>
            <person name="Hildebrand F."/>
            <person name="Pallen M.J."/>
        </authorList>
    </citation>
    <scope>NUCLEOTIDE SEQUENCE</scope>
    <source>
        <strain evidence="3">1068</strain>
    </source>
</reference>